<keyword evidence="5 9" id="KW-0812">Transmembrane</keyword>
<feature type="transmembrane region" description="Helical" evidence="9">
    <location>
        <begin position="59"/>
        <end position="81"/>
    </location>
</feature>
<evidence type="ECO:0000256" key="4">
    <source>
        <dbReference type="ARBA" id="ARBA00022475"/>
    </source>
</evidence>
<organism evidence="10 11">
    <name type="scientific">Microcella humidisoli</name>
    <dbReference type="NCBI Taxonomy" id="2963406"/>
    <lineage>
        <taxon>Bacteria</taxon>
        <taxon>Bacillati</taxon>
        <taxon>Actinomycetota</taxon>
        <taxon>Actinomycetes</taxon>
        <taxon>Micrococcales</taxon>
        <taxon>Microbacteriaceae</taxon>
        <taxon>Microcella</taxon>
    </lineage>
</organism>
<name>A0ABY5FUB7_9MICO</name>
<dbReference type="Pfam" id="PF04066">
    <property type="entry name" value="MrpF_PhaF"/>
    <property type="match status" value="1"/>
</dbReference>
<comment type="subcellular location">
    <subcellularLocation>
        <location evidence="1">Cell membrane</location>
        <topology evidence="1">Multi-pass membrane protein</topology>
    </subcellularLocation>
</comment>
<evidence type="ECO:0000313" key="10">
    <source>
        <dbReference type="EMBL" id="UTT61702.1"/>
    </source>
</evidence>
<dbReference type="PANTHER" id="PTHR34702">
    <property type="entry name" value="NA(+)/H(+) ANTIPORTER SUBUNIT F1"/>
    <property type="match status" value="1"/>
</dbReference>
<comment type="similarity">
    <text evidence="2">Belongs to the CPA3 antiporters (TC 2.A.63) subunit F family.</text>
</comment>
<keyword evidence="3" id="KW-0813">Transport</keyword>
<evidence type="ECO:0000256" key="9">
    <source>
        <dbReference type="SAM" id="Phobius"/>
    </source>
</evidence>
<evidence type="ECO:0000256" key="8">
    <source>
        <dbReference type="SAM" id="MobiDB-lite"/>
    </source>
</evidence>
<evidence type="ECO:0000313" key="11">
    <source>
        <dbReference type="Proteomes" id="UP001060039"/>
    </source>
</evidence>
<evidence type="ECO:0000256" key="6">
    <source>
        <dbReference type="ARBA" id="ARBA00022989"/>
    </source>
</evidence>
<dbReference type="InterPro" id="IPR007208">
    <property type="entry name" value="MrpF/PhaF-like"/>
</dbReference>
<keyword evidence="4" id="KW-1003">Cell membrane</keyword>
<keyword evidence="6 9" id="KW-1133">Transmembrane helix</keyword>
<evidence type="ECO:0000256" key="1">
    <source>
        <dbReference type="ARBA" id="ARBA00004651"/>
    </source>
</evidence>
<feature type="region of interest" description="Disordered" evidence="8">
    <location>
        <begin position="85"/>
        <end position="106"/>
    </location>
</feature>
<dbReference type="PANTHER" id="PTHR34702:SF1">
    <property type="entry name" value="NA(+)_H(+) ANTIPORTER SUBUNIT F"/>
    <property type="match status" value="1"/>
</dbReference>
<evidence type="ECO:0000256" key="5">
    <source>
        <dbReference type="ARBA" id="ARBA00022692"/>
    </source>
</evidence>
<evidence type="ECO:0000256" key="3">
    <source>
        <dbReference type="ARBA" id="ARBA00022448"/>
    </source>
</evidence>
<accession>A0ABY5FUB7</accession>
<dbReference type="EMBL" id="CP101497">
    <property type="protein sequence ID" value="UTT61702.1"/>
    <property type="molecule type" value="Genomic_DNA"/>
</dbReference>
<keyword evidence="7 9" id="KW-0472">Membrane</keyword>
<reference evidence="10" key="1">
    <citation type="submission" date="2022-07" db="EMBL/GenBank/DDBJ databases">
        <title>Taxonomic analysis of Microcella humidisoli nov. sp., isolated from riverside soil.</title>
        <authorList>
            <person name="Molina K.M."/>
            <person name="Kim S.B."/>
        </authorList>
    </citation>
    <scope>NUCLEOTIDE SEQUENCE</scope>
    <source>
        <strain evidence="10">MMS21-STM10</strain>
    </source>
</reference>
<sequence>MTIAYLVAGAIAAVAVLIVLVRLITGPTLIDRLIASDVMLTTLILVIGAEMVISGHTRSIPLMVVLAATAILGSVAVARFITRTTTESGTGSPDGAVQGEDDDARR</sequence>
<evidence type="ECO:0000256" key="2">
    <source>
        <dbReference type="ARBA" id="ARBA00009212"/>
    </source>
</evidence>
<feature type="transmembrane region" description="Helical" evidence="9">
    <location>
        <begin position="6"/>
        <end position="24"/>
    </location>
</feature>
<evidence type="ECO:0000256" key="7">
    <source>
        <dbReference type="ARBA" id="ARBA00023136"/>
    </source>
</evidence>
<protein>
    <submittedName>
        <fullName evidence="10">Monovalent cation/H+ antiporter complex subunit F</fullName>
    </submittedName>
</protein>
<keyword evidence="11" id="KW-1185">Reference proteome</keyword>
<gene>
    <name evidence="10" type="ORF">NNL39_08405</name>
</gene>
<proteinExistence type="inferred from homology"/>
<dbReference type="RefSeq" id="WP_255158810.1">
    <property type="nucleotide sequence ID" value="NZ_CP101497.1"/>
</dbReference>
<dbReference type="Proteomes" id="UP001060039">
    <property type="component" value="Chromosome"/>
</dbReference>
<feature type="transmembrane region" description="Helical" evidence="9">
    <location>
        <begin position="33"/>
        <end position="53"/>
    </location>
</feature>